<dbReference type="Pfam" id="PF03717">
    <property type="entry name" value="PBP_dimer"/>
    <property type="match status" value="1"/>
</dbReference>
<feature type="domain" description="PASTA" evidence="4">
    <location>
        <begin position="676"/>
        <end position="741"/>
    </location>
</feature>
<dbReference type="SUPFAM" id="SSF56519">
    <property type="entry name" value="Penicillin binding protein dimerisation domain"/>
    <property type="match status" value="1"/>
</dbReference>
<comment type="similarity">
    <text evidence="2">Belongs to the transpeptidase family.</text>
</comment>
<dbReference type="GO" id="GO:0008658">
    <property type="term" value="F:penicillin binding"/>
    <property type="evidence" value="ECO:0007669"/>
    <property type="project" value="InterPro"/>
</dbReference>
<dbReference type="CDD" id="cd06577">
    <property type="entry name" value="PASTA_pknB"/>
    <property type="match status" value="1"/>
</dbReference>
<dbReference type="PANTHER" id="PTHR30627">
    <property type="entry name" value="PEPTIDOGLYCAN D,D-TRANSPEPTIDASE"/>
    <property type="match status" value="1"/>
</dbReference>
<dbReference type="GO" id="GO:0071555">
    <property type="term" value="P:cell wall organization"/>
    <property type="evidence" value="ECO:0007669"/>
    <property type="project" value="TreeGrafter"/>
</dbReference>
<dbReference type="InterPro" id="IPR005543">
    <property type="entry name" value="PASTA_dom"/>
</dbReference>
<dbReference type="InterPro" id="IPR012338">
    <property type="entry name" value="Beta-lactam/transpept-like"/>
</dbReference>
<dbReference type="InterPro" id="IPR005311">
    <property type="entry name" value="PBP_dimer"/>
</dbReference>
<dbReference type="Pfam" id="PF03793">
    <property type="entry name" value="PASTA"/>
    <property type="match status" value="2"/>
</dbReference>
<dbReference type="EMBL" id="DXIJ01000017">
    <property type="protein sequence ID" value="HIV85350.1"/>
    <property type="molecule type" value="Genomic_DNA"/>
</dbReference>
<evidence type="ECO:0000256" key="1">
    <source>
        <dbReference type="ARBA" id="ARBA00004370"/>
    </source>
</evidence>
<name>A0A9D1TL20_9FIRM</name>
<dbReference type="Gene3D" id="3.30.450.330">
    <property type="match status" value="1"/>
</dbReference>
<dbReference type="PROSITE" id="PS51178">
    <property type="entry name" value="PASTA"/>
    <property type="match status" value="2"/>
</dbReference>
<evidence type="ECO:0000259" key="4">
    <source>
        <dbReference type="PROSITE" id="PS51178"/>
    </source>
</evidence>
<evidence type="ECO:0000256" key="2">
    <source>
        <dbReference type="ARBA" id="ARBA00007171"/>
    </source>
</evidence>
<dbReference type="GO" id="GO:0005886">
    <property type="term" value="C:plasma membrane"/>
    <property type="evidence" value="ECO:0007669"/>
    <property type="project" value="TreeGrafter"/>
</dbReference>
<dbReference type="AlphaFoldDB" id="A0A9D1TL20"/>
<dbReference type="SUPFAM" id="SSF54184">
    <property type="entry name" value="Penicillin-binding protein 2x (pbp-2x), c-terminal domain"/>
    <property type="match status" value="1"/>
</dbReference>
<dbReference type="SMART" id="SM00740">
    <property type="entry name" value="PASTA"/>
    <property type="match status" value="2"/>
</dbReference>
<dbReference type="SUPFAM" id="SSF56601">
    <property type="entry name" value="beta-lactamase/transpeptidase-like"/>
    <property type="match status" value="1"/>
</dbReference>
<dbReference type="InterPro" id="IPR036138">
    <property type="entry name" value="PBP_dimer_sf"/>
</dbReference>
<dbReference type="PANTHER" id="PTHR30627:SF1">
    <property type="entry name" value="PEPTIDOGLYCAN D,D-TRANSPEPTIDASE FTSI"/>
    <property type="match status" value="1"/>
</dbReference>
<reference evidence="5" key="2">
    <citation type="submission" date="2021-04" db="EMBL/GenBank/DDBJ databases">
        <authorList>
            <person name="Gilroy R."/>
        </authorList>
    </citation>
    <scope>NUCLEOTIDE SEQUENCE</scope>
    <source>
        <strain evidence="5">5790</strain>
    </source>
</reference>
<feature type="domain" description="PASTA" evidence="4">
    <location>
        <begin position="611"/>
        <end position="673"/>
    </location>
</feature>
<proteinExistence type="inferred from homology"/>
<dbReference type="Gene3D" id="3.30.10.20">
    <property type="match status" value="2"/>
</dbReference>
<evidence type="ECO:0000313" key="6">
    <source>
        <dbReference type="Proteomes" id="UP000824162"/>
    </source>
</evidence>
<evidence type="ECO:0000256" key="3">
    <source>
        <dbReference type="ARBA" id="ARBA00023136"/>
    </source>
</evidence>
<protein>
    <submittedName>
        <fullName evidence="5">PASTA domain-containing protein</fullName>
    </submittedName>
</protein>
<keyword evidence="3" id="KW-0472">Membrane</keyword>
<comment type="caution">
    <text evidence="5">The sequence shown here is derived from an EMBL/GenBank/DDBJ whole genome shotgun (WGS) entry which is preliminary data.</text>
</comment>
<dbReference type="InterPro" id="IPR001460">
    <property type="entry name" value="PCN-bd_Tpept"/>
</dbReference>
<accession>A0A9D1TL20</accession>
<dbReference type="Pfam" id="PF00905">
    <property type="entry name" value="Transpeptidase"/>
    <property type="match status" value="1"/>
</dbReference>
<evidence type="ECO:0000313" key="5">
    <source>
        <dbReference type="EMBL" id="HIV85350.1"/>
    </source>
</evidence>
<dbReference type="InterPro" id="IPR050515">
    <property type="entry name" value="Beta-lactam/transpept"/>
</dbReference>
<dbReference type="Proteomes" id="UP000824162">
    <property type="component" value="Unassembled WGS sequence"/>
</dbReference>
<dbReference type="CDD" id="cd06576">
    <property type="entry name" value="PASTA_Pbp2x-like_1"/>
    <property type="match status" value="1"/>
</dbReference>
<organism evidence="5 6">
    <name type="scientific">Candidatus Monoglobus merdigallinarum</name>
    <dbReference type="NCBI Taxonomy" id="2838698"/>
    <lineage>
        <taxon>Bacteria</taxon>
        <taxon>Bacillati</taxon>
        <taxon>Bacillota</taxon>
        <taxon>Clostridia</taxon>
        <taxon>Monoglobales</taxon>
        <taxon>Monoglobaceae</taxon>
        <taxon>Monoglobus</taxon>
    </lineage>
</organism>
<sequence>MAGKPKTKRGKRTTRLMWVALLFALGFGIMMFRVGWIQIVRGDDLSRQALDQQTNDNTVNAKRGNIYDRNYKVLATNITAETIEITPAAVRESIQKNNLTVDSVAQRIADILGLEMETVKDKISNNIQTESLKRKVEKSTADTLREYVDSTGLSGVIFTEDVKRYYPYNNFAAQVIGFCGNDNQGLEGIENIYDSELSGVPGRVVSAQQSTGLEGNSGYENYIEAQDGNSVVLTIDETIQSYVQKNLEAAAEDNKLNEGAAAIVADVNTGEILAMCTVPDYDLNNPFEITEAIEEKYPGINEELEQLEGQEYNSRIEEVVQVVRRNKAVVDSYEPGSTFKSITASVALDTGSCALTDTFTCGGAYTVADRSIKCDNTSGHGTQSFIEAVQNSCNPAFIQIGQKTGKEKFLSGVNAFGFFKKTGIEIPGEAAGIGFTADSMTDVDLATSAFGQSITVTPLQMVAAVGAIANGGTLMKPHIVKEIVNSDMGIVESTQPEVVRQVISEETSREMRDILESVVSVGAGKNAYLAGYRIAGKTGTSEKYPRGQNKYVASFIGFAPADDPQVVCLVILDEPNGDSYYGGTIAAPVVRDILGETLQYLGVEPRYNADEEEYVDVEIPDVTGMSQSDAGIVLDETGLEVKISGDGDVIVDQIPKAHTKATLGSTVVLYTEGTKAERTIAVPNVVGRTPAEANTELVNSGLNAKIKGVSKSGVNATCIGQSPVEGTLVEPGTVVTLNFRYDESETTND</sequence>
<dbReference type="Gene3D" id="3.40.710.10">
    <property type="entry name" value="DD-peptidase/beta-lactamase superfamily"/>
    <property type="match status" value="1"/>
</dbReference>
<gene>
    <name evidence="5" type="ORF">H9900_00900</name>
</gene>
<dbReference type="Gene3D" id="3.90.1310.10">
    <property type="entry name" value="Penicillin-binding protein 2a (Domain 2)"/>
    <property type="match status" value="1"/>
</dbReference>
<comment type="subcellular location">
    <subcellularLocation>
        <location evidence="1">Membrane</location>
    </subcellularLocation>
</comment>
<reference evidence="5" key="1">
    <citation type="journal article" date="2021" name="PeerJ">
        <title>Extensive microbial diversity within the chicken gut microbiome revealed by metagenomics and culture.</title>
        <authorList>
            <person name="Gilroy R."/>
            <person name="Ravi A."/>
            <person name="Getino M."/>
            <person name="Pursley I."/>
            <person name="Horton D.L."/>
            <person name="Alikhan N.F."/>
            <person name="Baker D."/>
            <person name="Gharbi K."/>
            <person name="Hall N."/>
            <person name="Watson M."/>
            <person name="Adriaenssens E.M."/>
            <person name="Foster-Nyarko E."/>
            <person name="Jarju S."/>
            <person name="Secka A."/>
            <person name="Antonio M."/>
            <person name="Oren A."/>
            <person name="Chaudhuri R.R."/>
            <person name="La Ragione R."/>
            <person name="Hildebrand F."/>
            <person name="Pallen M.J."/>
        </authorList>
    </citation>
    <scope>NUCLEOTIDE SEQUENCE</scope>
    <source>
        <strain evidence="5">5790</strain>
    </source>
</reference>